<gene>
    <name evidence="1" type="ORF">FM104_11510</name>
</gene>
<evidence type="ECO:0000313" key="1">
    <source>
        <dbReference type="EMBL" id="SJN41613.1"/>
    </source>
</evidence>
<dbReference type="EMBL" id="FUKO01000029">
    <property type="protein sequence ID" value="SJN41613.1"/>
    <property type="molecule type" value="Genomic_DNA"/>
</dbReference>
<dbReference type="AlphaFoldDB" id="A0A1R4KC79"/>
<dbReference type="Proteomes" id="UP000196320">
    <property type="component" value="Unassembled WGS sequence"/>
</dbReference>
<keyword evidence="2" id="KW-1185">Reference proteome</keyword>
<organism evidence="1 2">
    <name type="scientific">Microbacterium esteraromaticum</name>
    <dbReference type="NCBI Taxonomy" id="57043"/>
    <lineage>
        <taxon>Bacteria</taxon>
        <taxon>Bacillati</taxon>
        <taxon>Actinomycetota</taxon>
        <taxon>Actinomycetes</taxon>
        <taxon>Micrococcales</taxon>
        <taxon>Microbacteriaceae</taxon>
        <taxon>Microbacterium</taxon>
    </lineage>
</organism>
<proteinExistence type="predicted"/>
<reference evidence="1 2" key="1">
    <citation type="submission" date="2017-02" db="EMBL/GenBank/DDBJ databases">
        <authorList>
            <person name="Peterson S.W."/>
        </authorList>
    </citation>
    <scope>NUCLEOTIDE SEQUENCE [LARGE SCALE GENOMIC DNA]</scope>
    <source>
        <strain evidence="1 2">B Mb 05.01</strain>
    </source>
</reference>
<evidence type="ECO:0000313" key="2">
    <source>
        <dbReference type="Proteomes" id="UP000196320"/>
    </source>
</evidence>
<name>A0A1R4KC79_9MICO</name>
<accession>A0A1R4KC79</accession>
<sequence length="40" mass="4467">MSTTRPATPQTAHPGLTRWATASTMRLSVFPLELDREEIP</sequence>
<protein>
    <submittedName>
        <fullName evidence="1">Uncharacterized protein</fullName>
    </submittedName>
</protein>